<dbReference type="Pfam" id="PF02384">
    <property type="entry name" value="N6_Mtase"/>
    <property type="match status" value="1"/>
</dbReference>
<comment type="caution">
    <text evidence="8">The sequence shown here is derived from an EMBL/GenBank/DDBJ whole genome shotgun (WGS) entry which is preliminary data.</text>
</comment>
<dbReference type="EC" id="2.1.1.72" evidence="1"/>
<keyword evidence="3" id="KW-0808">Transferase</keyword>
<dbReference type="InterPro" id="IPR051537">
    <property type="entry name" value="DNA_Adenine_Mtase"/>
</dbReference>
<dbReference type="AlphaFoldDB" id="A0A4Z0YE96"/>
<keyword evidence="8" id="KW-0378">Hydrolase</keyword>
<protein>
    <recommendedName>
        <fullName evidence="1">site-specific DNA-methyltransferase (adenine-specific)</fullName>
        <ecNumber evidence="1">2.1.1.72</ecNumber>
    </recommendedName>
</protein>
<feature type="domain" description="DNA methylase adenine-specific" evidence="7">
    <location>
        <begin position="330"/>
        <end position="581"/>
    </location>
</feature>
<dbReference type="GO" id="GO:0008170">
    <property type="term" value="F:N-methyltransferase activity"/>
    <property type="evidence" value="ECO:0007669"/>
    <property type="project" value="InterPro"/>
</dbReference>
<sequence>MSAHFLHARIYPKIFDMGRCIMAKKEANFDLFIHDLLKEAGIRADTQGSNILEIDNALKTASKHQTGKTGFPEYVAVVRDFVLVMEDKADRTNLCLMENGQISQSVAATTDYAVNGALFYAKKIIEQTSFKKVFAFGNAGDKKHHILRPLFVDEHGYKELPDVQTFENFSESNIEEYYKRIVLEEIPPEDIELGDILKKAKELHEYLRNYGGLGEDEKPLVVSAILLALREQKYGFNLDQLTGDTVKTDGAKLYEQLENNLKRANVAPEVKKERVLNQFTLIKDRPQLNSVRDDMETDSDGKRLAKTPLKFFAEYINRNIFKAIISNSPEDYLGRFYGEFVSYSGGDGQALGVVLTPRHITELFCELVDLKPTDVLFDPCCGTGGFLISGMHKMLQAASSEQQRKDIKKKQIHGIEIRDDMFSIATTNMILRGDGQSNLICDDFFKQKPGDIQLKGVTVGMMNPPYSQAKSKETAHLSELCFVRHLLNCVTVGGRVAVIVPVSAMIGKTKEDKAVKEEILKNHTLEGVISLNKDTFYRVGTVPCIAVFTAGEPHPAKKLSKFINFEDDGFEVKKHLGLVETERAKDRRQYLLDCWRGKITDCPSNFMVETMVEDSDEWLHSFYYYNDEIPTEQDFLNSIADYLTFEFNMITHGRGYLFNTKDGEQ</sequence>
<organism evidence="8 9">
    <name type="scientific">Caproiciproducens galactitolivorans</name>
    <dbReference type="NCBI Taxonomy" id="642589"/>
    <lineage>
        <taxon>Bacteria</taxon>
        <taxon>Bacillati</taxon>
        <taxon>Bacillota</taxon>
        <taxon>Clostridia</taxon>
        <taxon>Eubacteriales</taxon>
        <taxon>Acutalibacteraceae</taxon>
        <taxon>Caproiciproducens</taxon>
    </lineage>
</organism>
<dbReference type="PANTHER" id="PTHR42933:SF1">
    <property type="entry name" value="SITE-SPECIFIC DNA-METHYLTRANSFERASE (ADENINE-SPECIFIC)"/>
    <property type="match status" value="1"/>
</dbReference>
<comment type="catalytic activity">
    <reaction evidence="6">
        <text>a 2'-deoxyadenosine in DNA + S-adenosyl-L-methionine = an N(6)-methyl-2'-deoxyadenosine in DNA + S-adenosyl-L-homocysteine + H(+)</text>
        <dbReference type="Rhea" id="RHEA:15197"/>
        <dbReference type="Rhea" id="RHEA-COMP:12418"/>
        <dbReference type="Rhea" id="RHEA-COMP:12419"/>
        <dbReference type="ChEBI" id="CHEBI:15378"/>
        <dbReference type="ChEBI" id="CHEBI:57856"/>
        <dbReference type="ChEBI" id="CHEBI:59789"/>
        <dbReference type="ChEBI" id="CHEBI:90615"/>
        <dbReference type="ChEBI" id="CHEBI:90616"/>
        <dbReference type="EC" id="2.1.1.72"/>
    </reaction>
</comment>
<dbReference type="InterPro" id="IPR029063">
    <property type="entry name" value="SAM-dependent_MTases_sf"/>
</dbReference>
<dbReference type="Gene3D" id="3.40.50.150">
    <property type="entry name" value="Vaccinia Virus protein VP39"/>
    <property type="match status" value="1"/>
</dbReference>
<dbReference type="GO" id="GO:0016787">
    <property type="term" value="F:hydrolase activity"/>
    <property type="evidence" value="ECO:0007669"/>
    <property type="project" value="UniProtKB-KW"/>
</dbReference>
<evidence type="ECO:0000256" key="1">
    <source>
        <dbReference type="ARBA" id="ARBA00011900"/>
    </source>
</evidence>
<dbReference type="GO" id="GO:0009007">
    <property type="term" value="F:site-specific DNA-methyltransferase (adenine-specific) activity"/>
    <property type="evidence" value="ECO:0007669"/>
    <property type="project" value="UniProtKB-EC"/>
</dbReference>
<proteinExistence type="predicted"/>
<gene>
    <name evidence="8" type="primary">bcgIA</name>
    <name evidence="8" type="ORF">CAGA_05890</name>
</gene>
<dbReference type="EMBL" id="SRMQ01000002">
    <property type="protein sequence ID" value="TGJ77220.1"/>
    <property type="molecule type" value="Genomic_DNA"/>
</dbReference>
<reference evidence="8 9" key="1">
    <citation type="submission" date="2019-04" db="EMBL/GenBank/DDBJ databases">
        <authorList>
            <person name="Poehlein A."/>
            <person name="Bengelsdorf F.R."/>
            <person name="Duerre P."/>
            <person name="Daniel R."/>
        </authorList>
    </citation>
    <scope>NUCLEOTIDE SEQUENCE [LARGE SCALE GENOMIC DNA]</scope>
    <source>
        <strain evidence="8 9">BS-1</strain>
    </source>
</reference>
<dbReference type="GO" id="GO:0032259">
    <property type="term" value="P:methylation"/>
    <property type="evidence" value="ECO:0007669"/>
    <property type="project" value="UniProtKB-KW"/>
</dbReference>
<dbReference type="PRINTS" id="PR00507">
    <property type="entry name" value="N12N6MTFRASE"/>
</dbReference>
<evidence type="ECO:0000256" key="2">
    <source>
        <dbReference type="ARBA" id="ARBA00022603"/>
    </source>
</evidence>
<keyword evidence="5" id="KW-0680">Restriction system</keyword>
<keyword evidence="2" id="KW-0489">Methyltransferase</keyword>
<keyword evidence="4" id="KW-0949">S-adenosyl-L-methionine</keyword>
<evidence type="ECO:0000256" key="3">
    <source>
        <dbReference type="ARBA" id="ARBA00022679"/>
    </source>
</evidence>
<dbReference type="GO" id="GO:0009307">
    <property type="term" value="P:DNA restriction-modification system"/>
    <property type="evidence" value="ECO:0007669"/>
    <property type="project" value="UniProtKB-KW"/>
</dbReference>
<evidence type="ECO:0000313" key="8">
    <source>
        <dbReference type="EMBL" id="TGJ77220.1"/>
    </source>
</evidence>
<dbReference type="SUPFAM" id="SSF53335">
    <property type="entry name" value="S-adenosyl-L-methionine-dependent methyltransferases"/>
    <property type="match status" value="1"/>
</dbReference>
<dbReference type="PANTHER" id="PTHR42933">
    <property type="entry name" value="SLR6095 PROTEIN"/>
    <property type="match status" value="1"/>
</dbReference>
<evidence type="ECO:0000313" key="9">
    <source>
        <dbReference type="Proteomes" id="UP000297714"/>
    </source>
</evidence>
<keyword evidence="9" id="KW-1185">Reference proteome</keyword>
<evidence type="ECO:0000256" key="4">
    <source>
        <dbReference type="ARBA" id="ARBA00022691"/>
    </source>
</evidence>
<dbReference type="InterPro" id="IPR003356">
    <property type="entry name" value="DNA_methylase_A-5"/>
</dbReference>
<evidence type="ECO:0000256" key="6">
    <source>
        <dbReference type="ARBA" id="ARBA00047942"/>
    </source>
</evidence>
<name>A0A4Z0YE96_9FIRM</name>
<evidence type="ECO:0000259" key="7">
    <source>
        <dbReference type="Pfam" id="PF02384"/>
    </source>
</evidence>
<accession>A0A4Z0YE96</accession>
<dbReference type="Proteomes" id="UP000297714">
    <property type="component" value="Unassembled WGS sequence"/>
</dbReference>
<evidence type="ECO:0000256" key="5">
    <source>
        <dbReference type="ARBA" id="ARBA00022747"/>
    </source>
</evidence>
<dbReference type="GO" id="GO:0003677">
    <property type="term" value="F:DNA binding"/>
    <property type="evidence" value="ECO:0007669"/>
    <property type="project" value="InterPro"/>
</dbReference>